<feature type="region of interest" description="Disordered" evidence="1">
    <location>
        <begin position="357"/>
        <end position="379"/>
    </location>
</feature>
<dbReference type="EMBL" id="CP004025">
    <property type="protein sequence ID" value="AGC41468.1"/>
    <property type="molecule type" value="Genomic_DNA"/>
</dbReference>
<protein>
    <submittedName>
        <fullName evidence="2">BNR repeat domain protein</fullName>
    </submittedName>
</protein>
<evidence type="ECO:0000256" key="1">
    <source>
        <dbReference type="SAM" id="MobiDB-lite"/>
    </source>
</evidence>
<evidence type="ECO:0000313" key="3">
    <source>
        <dbReference type="Proteomes" id="UP000011131"/>
    </source>
</evidence>
<gene>
    <name evidence="2" type="ordered locus">MYSTI_00109</name>
</gene>
<dbReference type="AlphaFoldDB" id="L7TZR7"/>
<dbReference type="InterPro" id="IPR021655">
    <property type="entry name" value="Put_metal-bd"/>
</dbReference>
<keyword evidence="3" id="KW-1185">Reference proteome</keyword>
<dbReference type="Proteomes" id="UP000011131">
    <property type="component" value="Chromosome"/>
</dbReference>
<reference evidence="2 3" key="1">
    <citation type="journal article" date="2013" name="Genome Announc.">
        <title>Complete genome sequence of Myxococcus stipitatus strain DSM 14675, a fruiting myxobacterium.</title>
        <authorList>
            <person name="Huntley S."/>
            <person name="Kneip S."/>
            <person name="Treuner-Lange A."/>
            <person name="Sogaard-Andersen L."/>
        </authorList>
    </citation>
    <scope>NUCLEOTIDE SEQUENCE [LARGE SCALE GENOMIC DNA]</scope>
    <source>
        <strain evidence="3">DSM 14675 / JCM 12634 / Mx s8</strain>
    </source>
</reference>
<sequence>MSCWRRLVVMGACLLWGCTVPSLDDVRAGGRGFSVEVNYTPTFKSGCIKVQAQDEVNAENVSAPAVIAGDVLGSMTPPMRLGVLHQWSEPPYDVSIAERGMERWSPLIKVVITAFEHDCGGKVVDQAELVVDVSGEGRKPSQSMVLVTPDADGDGYVARGEGGKGGTDCADTGPNAEKRFPGNPEVCDEVDNNCDSQVDEGFAQKGSPCSEDVCQGTFVCNPVSKTVMCSARPPRLYYPDADRDGDGDLHAAATKVCEGAPIPQGFVESLHSDCDEADPSTFGAAQELCDAVDNNCSGGADEGLSCRGSLKRVSDYHLSSVAQSWKTVATGESGYPVWVAGAGGKLAVRKAPGQKFESFSFGDPSGAPPDGSPAPHSTHCGNHDWTVSWVSSKGWVFLGGTEGWLALHTGDPALDCSSRTTPPRVVGQPSPHITGMVGFEEGDRLVIYLSDAGGRYMKWEVGGSPPVVVLVDDSGASAAYGLHGLREHFQYMGGGGAPGGQGIWAVSDDPAPGAIHCSMEPGTSTGAVRAVWMGADNSVCAVGDGGVAWRRHPAAVLVWTRAPPSPGGSANFSSVVMRYDKAQPLNPVNEQCYVVDSDGSGQLRRWTPFGWAKDVPLPATANVPLRDLAMNPTGSDFWLVGDQGRVFHYPEP</sequence>
<dbReference type="RefSeq" id="WP_015345731.1">
    <property type="nucleotide sequence ID" value="NC_020126.1"/>
</dbReference>
<dbReference type="eggNOG" id="COG4447">
    <property type="taxonomic scope" value="Bacteria"/>
</dbReference>
<accession>L7TZR7</accession>
<dbReference type="PATRIC" id="fig|1278073.3.peg.115"/>
<organism evidence="2 3">
    <name type="scientific">Myxococcus stipitatus (strain DSM 14675 / JCM 12634 / Mx s8)</name>
    <dbReference type="NCBI Taxonomy" id="1278073"/>
    <lineage>
        <taxon>Bacteria</taxon>
        <taxon>Pseudomonadati</taxon>
        <taxon>Myxococcota</taxon>
        <taxon>Myxococcia</taxon>
        <taxon>Myxococcales</taxon>
        <taxon>Cystobacterineae</taxon>
        <taxon>Myxococcaceae</taxon>
        <taxon>Myxococcus</taxon>
    </lineage>
</organism>
<evidence type="ECO:0000313" key="2">
    <source>
        <dbReference type="EMBL" id="AGC41468.1"/>
    </source>
</evidence>
<dbReference type="OrthoDB" id="7156875at2"/>
<dbReference type="Pfam" id="PF11617">
    <property type="entry name" value="Cu-binding_MopE"/>
    <property type="match status" value="2"/>
</dbReference>
<name>L7TZR7_MYXSD</name>
<dbReference type="HOGENOM" id="CLU_027067_0_0_7"/>
<dbReference type="KEGG" id="msd:MYSTI_00109"/>
<proteinExistence type="predicted"/>
<dbReference type="STRING" id="1278073.MYSTI_00109"/>